<dbReference type="SUPFAM" id="SSF54631">
    <property type="entry name" value="CBS-domain pair"/>
    <property type="match status" value="1"/>
</dbReference>
<dbReference type="RefSeq" id="WP_091525720.1">
    <property type="nucleotide sequence ID" value="NZ_LT629772.1"/>
</dbReference>
<dbReference type="GO" id="GO:0016887">
    <property type="term" value="F:ATP hydrolysis activity"/>
    <property type="evidence" value="ECO:0007669"/>
    <property type="project" value="InterPro"/>
</dbReference>
<dbReference type="PROSITE" id="PS50893">
    <property type="entry name" value="ABC_TRANSPORTER_2"/>
    <property type="match status" value="1"/>
</dbReference>
<reference evidence="8 9" key="1">
    <citation type="submission" date="2016-10" db="EMBL/GenBank/DDBJ databases">
        <authorList>
            <person name="de Groot N.N."/>
        </authorList>
    </citation>
    <scope>NUCLEOTIDE SEQUENCE [LARGE SCALE GENOMIC DNA]</scope>
    <source>
        <strain evidence="8 9">DSM 21800</strain>
    </source>
</reference>
<gene>
    <name evidence="8" type="ORF">SAMN04489812_2815</name>
</gene>
<sequence>MSETVAERQQSTGEVDNPITGIDIDLVGVTKRYPGQKRAAVEPIDLHIPAGEIAIFIGPSGCGKTTSLKMINRLIEPSGGKILLGGEDSTTVNENELRRKIGYVIQGGSLFPHLTVADNIGLVPGLLKWDKKRISDRVDELLELVSLDPKRYRNRYPRELSGGQQQRVGVARGLAADPPVILMDEPFGAVDPITRQRLQDELMSIQEELRKTIVCVTHDIDEAIKLGDRILILAEGAQIQQYDTPEAILAAPANDFVADFVGAGSSLKQLSLSRVSDIELSQPTTATIGESAADALSRAQTNRDKAVIVLDSRRRPRDWVWLRELKSQDRITDPGDDEINTVDRRATLNDALDTMLADSHAGAIVTGRRDEYLGVINFEKVTEHMVATTAQVQAEQEESGPDQPNGTQPGQDQPDQDQTGQDQQGEPQGAGA</sequence>
<dbReference type="EC" id="7.6.2.9" evidence="5"/>
<evidence type="ECO:0000256" key="1">
    <source>
        <dbReference type="ARBA" id="ARBA00005417"/>
    </source>
</evidence>
<dbReference type="GO" id="GO:0015418">
    <property type="term" value="F:ABC-type quaternary ammonium compound transporting activity"/>
    <property type="evidence" value="ECO:0007669"/>
    <property type="project" value="UniProtKB-EC"/>
</dbReference>
<keyword evidence="9" id="KW-1185">Reference proteome</keyword>
<keyword evidence="3" id="KW-0547">Nucleotide-binding</keyword>
<dbReference type="InterPro" id="IPR046342">
    <property type="entry name" value="CBS_dom_sf"/>
</dbReference>
<keyword evidence="2" id="KW-0813">Transport</keyword>
<dbReference type="Gene3D" id="3.40.50.300">
    <property type="entry name" value="P-loop containing nucleotide triphosphate hydrolases"/>
    <property type="match status" value="1"/>
</dbReference>
<dbReference type="InterPro" id="IPR027417">
    <property type="entry name" value="P-loop_NTPase"/>
</dbReference>
<evidence type="ECO:0000256" key="2">
    <source>
        <dbReference type="ARBA" id="ARBA00022448"/>
    </source>
</evidence>
<dbReference type="AlphaFoldDB" id="A0A1H1UJB8"/>
<dbReference type="FunFam" id="3.40.50.300:FF:000425">
    <property type="entry name" value="Probable ABC transporter, ATP-binding subunit"/>
    <property type="match status" value="1"/>
</dbReference>
<dbReference type="EMBL" id="LT629772">
    <property type="protein sequence ID" value="SDS72575.1"/>
    <property type="molecule type" value="Genomic_DNA"/>
</dbReference>
<dbReference type="PANTHER" id="PTHR43117:SF4">
    <property type="entry name" value="OSMOPROTECTANT IMPORT ATP-BINDING PROTEIN OSMV"/>
    <property type="match status" value="1"/>
</dbReference>
<dbReference type="PROSITE" id="PS00211">
    <property type="entry name" value="ABC_TRANSPORTER_1"/>
    <property type="match status" value="1"/>
</dbReference>
<dbReference type="SUPFAM" id="SSF52540">
    <property type="entry name" value="P-loop containing nucleoside triphosphate hydrolases"/>
    <property type="match status" value="1"/>
</dbReference>
<dbReference type="STRING" id="630515.SAMN04489812_2815"/>
<organism evidence="8 9">
    <name type="scientific">Microlunatus soli</name>
    <dbReference type="NCBI Taxonomy" id="630515"/>
    <lineage>
        <taxon>Bacteria</taxon>
        <taxon>Bacillati</taxon>
        <taxon>Actinomycetota</taxon>
        <taxon>Actinomycetes</taxon>
        <taxon>Propionibacteriales</taxon>
        <taxon>Propionibacteriaceae</taxon>
        <taxon>Microlunatus</taxon>
    </lineage>
</organism>
<feature type="region of interest" description="Disordered" evidence="6">
    <location>
        <begin position="389"/>
        <end position="432"/>
    </location>
</feature>
<dbReference type="PANTHER" id="PTHR43117">
    <property type="entry name" value="OSMOPROTECTANT IMPORT ATP-BINDING PROTEIN OSMV"/>
    <property type="match status" value="1"/>
</dbReference>
<comment type="similarity">
    <text evidence="1">Belongs to the ABC transporter superfamily.</text>
</comment>
<evidence type="ECO:0000256" key="5">
    <source>
        <dbReference type="ARBA" id="ARBA00066388"/>
    </source>
</evidence>
<keyword evidence="4 8" id="KW-0067">ATP-binding</keyword>
<dbReference type="OrthoDB" id="9802264at2"/>
<dbReference type="GO" id="GO:0005524">
    <property type="term" value="F:ATP binding"/>
    <property type="evidence" value="ECO:0007669"/>
    <property type="project" value="UniProtKB-KW"/>
</dbReference>
<dbReference type="SMART" id="SM00382">
    <property type="entry name" value="AAA"/>
    <property type="match status" value="1"/>
</dbReference>
<name>A0A1H1UJB8_9ACTN</name>
<evidence type="ECO:0000313" key="8">
    <source>
        <dbReference type="EMBL" id="SDS72575.1"/>
    </source>
</evidence>
<dbReference type="Proteomes" id="UP000199103">
    <property type="component" value="Chromosome I"/>
</dbReference>
<proteinExistence type="inferred from homology"/>
<feature type="domain" description="ABC transporter" evidence="7">
    <location>
        <begin position="24"/>
        <end position="261"/>
    </location>
</feature>
<evidence type="ECO:0000259" key="7">
    <source>
        <dbReference type="PROSITE" id="PS50893"/>
    </source>
</evidence>
<feature type="compositionally biased region" description="Low complexity" evidence="6">
    <location>
        <begin position="401"/>
        <end position="432"/>
    </location>
</feature>
<evidence type="ECO:0000256" key="4">
    <source>
        <dbReference type="ARBA" id="ARBA00022840"/>
    </source>
</evidence>
<protein>
    <recommendedName>
        <fullName evidence="5">ABC-type quaternary amine transporter</fullName>
        <ecNumber evidence="5">7.6.2.9</ecNumber>
    </recommendedName>
</protein>
<accession>A0A1H1UJB8</accession>
<dbReference type="InterPro" id="IPR003439">
    <property type="entry name" value="ABC_transporter-like_ATP-bd"/>
</dbReference>
<dbReference type="InterPro" id="IPR017871">
    <property type="entry name" value="ABC_transporter-like_CS"/>
</dbReference>
<evidence type="ECO:0000256" key="3">
    <source>
        <dbReference type="ARBA" id="ARBA00022741"/>
    </source>
</evidence>
<evidence type="ECO:0000313" key="9">
    <source>
        <dbReference type="Proteomes" id="UP000199103"/>
    </source>
</evidence>
<dbReference type="Pfam" id="PF00005">
    <property type="entry name" value="ABC_tran"/>
    <property type="match status" value="1"/>
</dbReference>
<evidence type="ECO:0000256" key="6">
    <source>
        <dbReference type="SAM" id="MobiDB-lite"/>
    </source>
</evidence>
<dbReference type="InterPro" id="IPR003593">
    <property type="entry name" value="AAA+_ATPase"/>
</dbReference>